<protein>
    <recommendedName>
        <fullName evidence="4 15">Phospholipase A2</fullName>
        <ecNumber evidence="4 15">3.1.1.4</ecNumber>
    </recommendedName>
</protein>
<evidence type="ECO:0000256" key="4">
    <source>
        <dbReference type="ARBA" id="ARBA00013278"/>
    </source>
</evidence>
<organism evidence="18 19">
    <name type="scientific">Phascolarctos cinereus</name>
    <name type="common">Koala</name>
    <dbReference type="NCBI Taxonomy" id="38626"/>
    <lineage>
        <taxon>Eukaryota</taxon>
        <taxon>Metazoa</taxon>
        <taxon>Chordata</taxon>
        <taxon>Craniata</taxon>
        <taxon>Vertebrata</taxon>
        <taxon>Euteleostomi</taxon>
        <taxon>Mammalia</taxon>
        <taxon>Metatheria</taxon>
        <taxon>Diprotodontia</taxon>
        <taxon>Phascolarctidae</taxon>
        <taxon>Phascolarctos</taxon>
    </lineage>
</organism>
<dbReference type="Gene3D" id="3.40.1090.10">
    <property type="entry name" value="Cytosolic phospholipase A2 catalytic domain"/>
    <property type="match status" value="1"/>
</dbReference>
<dbReference type="PANTHER" id="PTHR10728">
    <property type="entry name" value="CYTOSOLIC PHOSPHOLIPASE A2"/>
    <property type="match status" value="1"/>
</dbReference>
<sequence>MESLVSEELSCHTHQVTVPRELMDRPRGEAFPCCQLSVKILEARNLFQTDLLSEADPYVVLKLPTASGTTFKTKIVSNSNHPIWNETFSFRIQKQVKNILELKVYDADLATEDDALFTVFFDTIEVSPGKPIQKTFSLNPQGQEELDVEFQVAEISDSPENLITNNVLVSRELSCLTVQVDKTGSTAAVTDEDELELTLKGSCEDTQISALGSGMADSFLFHYITAQETEMRGCLKRLAAGGESESSPAENLTVPLRYLPRGEEVAVTVPAPDATALKLKLRANSCSEKLAVRLGFGLCDEEQTFLKKRKQVVAKALKRVLRLARELQEDEVPVIGVMAIGGGARAMTSLYGHLSALKKLDLLDCVTYISGTSGSTWTLASLYADPEWSQQDLEKPIHHAREHMTKSKLGAFSLGRMKGYQQELRQRAREGRPPSFVDLWALVLEFLLHGKVTEQKLSEQRASLEQGQNPLPLYLGLNVKENNLGTLDFKEWVEFSPYEIGFLKYGAFIPSELFGSEFFMGRLMKKLPESRICFLEGLWSNIFSVNLMDAWYDLTSSEETWKQHIRDKTRNIEKEPPGSRRTSWIEMSWLQPKTALTQALRGLLTGRPLHHQCHNFLRGLHLHQDYCGQRNFRIWGDRQLDSDPSQLTTLQPQLCLVDAAYFINTSCPLLLRAGRSPDLILSFGYSLNSPFETLEQMETYCRGQGIPFPRVELSQEERLQPRECHVFSDPDCPEAPTVLHFPLVNLSFREHSAPGVKRSPEELERGHVDLTGFLSPYSLANVTYSGDDFDRLLCLSAYNVQNNQGEILRALRTALKHRKQRQP</sequence>
<keyword evidence="6 15" id="KW-0479">Metal-binding</keyword>
<evidence type="ECO:0000256" key="9">
    <source>
        <dbReference type="ARBA" id="ARBA00022963"/>
    </source>
</evidence>
<dbReference type="GeneID" id="110223640"/>
<dbReference type="InterPro" id="IPR000008">
    <property type="entry name" value="C2_dom"/>
</dbReference>
<comment type="cofactor">
    <cofactor evidence="1">
        <name>Ca(2+)</name>
        <dbReference type="ChEBI" id="CHEBI:29108"/>
    </cofactor>
</comment>
<dbReference type="GO" id="GO:0016020">
    <property type="term" value="C:membrane"/>
    <property type="evidence" value="ECO:0007669"/>
    <property type="project" value="UniProtKB-SubCell"/>
</dbReference>
<dbReference type="InterPro" id="IPR035892">
    <property type="entry name" value="C2_domain_sf"/>
</dbReference>
<accession>A0A6P5M2I5</accession>
<comment type="catalytic activity">
    <reaction evidence="12">
        <text>a 1,2-diacyl-sn-glycero-3-phosphocholine + H2O = a 1-acyl-sn-glycero-3-phosphocholine + a fatty acid + H(+)</text>
        <dbReference type="Rhea" id="RHEA:15801"/>
        <dbReference type="ChEBI" id="CHEBI:15377"/>
        <dbReference type="ChEBI" id="CHEBI:15378"/>
        <dbReference type="ChEBI" id="CHEBI:28868"/>
        <dbReference type="ChEBI" id="CHEBI:57643"/>
        <dbReference type="ChEBI" id="CHEBI:58168"/>
        <dbReference type="EC" id="3.1.1.4"/>
    </reaction>
    <physiologicalReaction direction="left-to-right" evidence="12">
        <dbReference type="Rhea" id="RHEA:15802"/>
    </physiologicalReaction>
</comment>
<keyword evidence="9 14" id="KW-0442">Lipid degradation</keyword>
<dbReference type="PROSITE" id="PS50004">
    <property type="entry name" value="C2"/>
    <property type="match status" value="1"/>
</dbReference>
<evidence type="ECO:0000256" key="8">
    <source>
        <dbReference type="ARBA" id="ARBA00022837"/>
    </source>
</evidence>
<evidence type="ECO:0000256" key="6">
    <source>
        <dbReference type="ARBA" id="ARBA00022723"/>
    </source>
</evidence>
<keyword evidence="7 14" id="KW-0378">Hydrolase</keyword>
<dbReference type="PROSITE" id="PS51210">
    <property type="entry name" value="PLA2C"/>
    <property type="match status" value="1"/>
</dbReference>
<dbReference type="FunFam" id="3.40.1090.10:FF:000002">
    <property type="entry name" value="Phospholipase A2"/>
    <property type="match status" value="1"/>
</dbReference>
<dbReference type="FunFam" id="2.60.40.150:FF:000030">
    <property type="entry name" value="Phospholipase A2"/>
    <property type="match status" value="1"/>
</dbReference>
<keyword evidence="10 14" id="KW-0443">Lipid metabolism</keyword>
<evidence type="ECO:0000256" key="3">
    <source>
        <dbReference type="ARBA" id="ARBA00004514"/>
    </source>
</evidence>
<dbReference type="Pfam" id="PF01735">
    <property type="entry name" value="PLA2_B"/>
    <property type="match status" value="1"/>
</dbReference>
<evidence type="ECO:0000256" key="2">
    <source>
        <dbReference type="ARBA" id="ARBA00004170"/>
    </source>
</evidence>
<gene>
    <name evidence="19" type="primary">PLA2G4D</name>
</gene>
<evidence type="ECO:0000256" key="7">
    <source>
        <dbReference type="ARBA" id="ARBA00022801"/>
    </source>
</evidence>
<dbReference type="InterPro" id="IPR002642">
    <property type="entry name" value="LysoPLipase_cat_dom"/>
</dbReference>
<name>A0A6P5M2I5_PHACI</name>
<dbReference type="FunCoup" id="A0A6P5M2I5">
    <property type="interactions" value="1054"/>
</dbReference>
<dbReference type="SMART" id="SM00239">
    <property type="entry name" value="C2"/>
    <property type="match status" value="1"/>
</dbReference>
<dbReference type="Proteomes" id="UP000515140">
    <property type="component" value="Unplaced"/>
</dbReference>
<dbReference type="Pfam" id="PF00168">
    <property type="entry name" value="C2"/>
    <property type="match status" value="1"/>
</dbReference>
<evidence type="ECO:0000259" key="16">
    <source>
        <dbReference type="PROSITE" id="PS50004"/>
    </source>
</evidence>
<dbReference type="KEGG" id="pcw:110223640"/>
<comment type="domain">
    <text evidence="15">The N-terminal C2 domain associates with lipid membranes upon calcium binding.</text>
</comment>
<dbReference type="GO" id="GO:0047498">
    <property type="term" value="F:calcium-dependent phospholipase A2 activity"/>
    <property type="evidence" value="ECO:0007669"/>
    <property type="project" value="TreeGrafter"/>
</dbReference>
<evidence type="ECO:0000256" key="1">
    <source>
        <dbReference type="ARBA" id="ARBA00001913"/>
    </source>
</evidence>
<dbReference type="Pfam" id="PF18695">
    <property type="entry name" value="cPLA2_C2"/>
    <property type="match status" value="1"/>
</dbReference>
<proteinExistence type="predicted"/>
<dbReference type="GO" id="GO:0005509">
    <property type="term" value="F:calcium ion binding"/>
    <property type="evidence" value="ECO:0007669"/>
    <property type="project" value="InterPro"/>
</dbReference>
<keyword evidence="5 15" id="KW-0963">Cytoplasm</keyword>
<feature type="domain" description="C2" evidence="16">
    <location>
        <begin position="14"/>
        <end position="136"/>
    </location>
</feature>
<dbReference type="AlphaFoldDB" id="A0A6P5M2I5"/>
<dbReference type="GO" id="GO:0005544">
    <property type="term" value="F:calcium-dependent phospholipid binding"/>
    <property type="evidence" value="ECO:0007669"/>
    <property type="project" value="TreeGrafter"/>
</dbReference>
<dbReference type="EC" id="3.1.1.4" evidence="4 15"/>
<comment type="subcellular location">
    <subcellularLocation>
        <location evidence="3">Cytoplasm</location>
        <location evidence="3">Cytosol</location>
    </subcellularLocation>
    <subcellularLocation>
        <location evidence="2">Membrane</location>
        <topology evidence="2">Peripheral membrane protein</topology>
    </subcellularLocation>
</comment>
<evidence type="ECO:0000313" key="19">
    <source>
        <dbReference type="RefSeq" id="XP_020864932.1"/>
    </source>
</evidence>
<dbReference type="Gene3D" id="2.60.40.150">
    <property type="entry name" value="C2 domain"/>
    <property type="match status" value="1"/>
</dbReference>
<dbReference type="SUPFAM" id="SSF52151">
    <property type="entry name" value="FabD/lysophospholipase-like"/>
    <property type="match status" value="1"/>
</dbReference>
<evidence type="ECO:0000256" key="14">
    <source>
        <dbReference type="PROSITE-ProRule" id="PRU00555"/>
    </source>
</evidence>
<evidence type="ECO:0000256" key="15">
    <source>
        <dbReference type="RuleBase" id="RU362102"/>
    </source>
</evidence>
<keyword evidence="18" id="KW-1185">Reference proteome</keyword>
<dbReference type="RefSeq" id="XP_020864932.1">
    <property type="nucleotide sequence ID" value="XM_021009273.1"/>
</dbReference>
<dbReference type="SMART" id="SM00022">
    <property type="entry name" value="PLAc"/>
    <property type="match status" value="1"/>
</dbReference>
<comment type="catalytic activity">
    <reaction evidence="13">
        <text>1-hexadecanoyl-2-(5Z,8Z,11Z,14Z-eicosatetraenoyl)-sn-glycero-3-phosphocholine + H2O = 1-hexadecanoyl-sn-glycero-3-phosphocholine + (5Z,8Z,11Z,14Z)-eicosatetraenoate + H(+)</text>
        <dbReference type="Rhea" id="RHEA:40427"/>
        <dbReference type="ChEBI" id="CHEBI:15377"/>
        <dbReference type="ChEBI" id="CHEBI:15378"/>
        <dbReference type="ChEBI" id="CHEBI:32395"/>
        <dbReference type="ChEBI" id="CHEBI:72998"/>
        <dbReference type="ChEBI" id="CHEBI:73003"/>
    </reaction>
    <physiologicalReaction direction="left-to-right" evidence="13">
        <dbReference type="Rhea" id="RHEA:40428"/>
    </physiologicalReaction>
</comment>
<evidence type="ECO:0000256" key="13">
    <source>
        <dbReference type="ARBA" id="ARBA00048373"/>
    </source>
</evidence>
<dbReference type="InterPro" id="IPR040723">
    <property type="entry name" value="cPLA2_C2"/>
</dbReference>
<keyword evidence="11" id="KW-0472">Membrane</keyword>
<dbReference type="InParanoid" id="A0A6P5M2I5"/>
<reference evidence="19" key="1">
    <citation type="submission" date="2025-08" db="UniProtKB">
        <authorList>
            <consortium name="RefSeq"/>
        </authorList>
    </citation>
    <scope>IDENTIFICATION</scope>
    <source>
        <tissue evidence="19">Spleen</tissue>
    </source>
</reference>
<keyword evidence="8 15" id="KW-0106">Calcium</keyword>
<evidence type="ECO:0000256" key="12">
    <source>
        <dbReference type="ARBA" id="ARBA00023422"/>
    </source>
</evidence>
<evidence type="ECO:0000313" key="18">
    <source>
        <dbReference type="Proteomes" id="UP000515140"/>
    </source>
</evidence>
<dbReference type="GO" id="GO:0005829">
    <property type="term" value="C:cytosol"/>
    <property type="evidence" value="ECO:0007669"/>
    <property type="project" value="UniProtKB-SubCell"/>
</dbReference>
<dbReference type="CTD" id="283748"/>
<dbReference type="PANTHER" id="PTHR10728:SF31">
    <property type="entry name" value="CYTOSOLIC PHOSPHOLIPASE A2 DELTA"/>
    <property type="match status" value="1"/>
</dbReference>
<evidence type="ECO:0000256" key="11">
    <source>
        <dbReference type="ARBA" id="ARBA00023136"/>
    </source>
</evidence>
<evidence type="ECO:0000256" key="5">
    <source>
        <dbReference type="ARBA" id="ARBA00022490"/>
    </source>
</evidence>
<evidence type="ECO:0000259" key="17">
    <source>
        <dbReference type="PROSITE" id="PS51210"/>
    </source>
</evidence>
<feature type="domain" description="PLA2c" evidence="17">
    <location>
        <begin position="285"/>
        <end position="823"/>
    </location>
</feature>
<evidence type="ECO:0000256" key="10">
    <source>
        <dbReference type="ARBA" id="ARBA00023098"/>
    </source>
</evidence>
<dbReference type="SUPFAM" id="SSF49562">
    <property type="entry name" value="C2 domain (Calcium/lipid-binding domain, CaLB)"/>
    <property type="match status" value="1"/>
</dbReference>
<dbReference type="CDD" id="cd04036">
    <property type="entry name" value="C2_cPLA2"/>
    <property type="match status" value="1"/>
</dbReference>
<dbReference type="InterPro" id="IPR016035">
    <property type="entry name" value="Acyl_Trfase/lysoPLipase"/>
</dbReference>
<dbReference type="InterPro" id="IPR041847">
    <property type="entry name" value="C2_cPLA2"/>
</dbReference>
<dbReference type="GO" id="GO:0046475">
    <property type="term" value="P:glycerophospholipid catabolic process"/>
    <property type="evidence" value="ECO:0007669"/>
    <property type="project" value="TreeGrafter"/>
</dbReference>